<dbReference type="RefSeq" id="WP_258423891.1">
    <property type="nucleotide sequence ID" value="NZ_JANSUY010000012.1"/>
</dbReference>
<protein>
    <submittedName>
        <fullName evidence="1">Uncharacterized protein</fullName>
    </submittedName>
</protein>
<dbReference type="PROSITE" id="PS51257">
    <property type="entry name" value="PROKAR_LIPOPROTEIN"/>
    <property type="match status" value="1"/>
</dbReference>
<evidence type="ECO:0000313" key="1">
    <source>
        <dbReference type="EMBL" id="MCR9016033.1"/>
    </source>
</evidence>
<gene>
    <name evidence="1" type="ORF">NU887_13385</name>
</gene>
<proteinExistence type="predicted"/>
<evidence type="ECO:0000313" key="2">
    <source>
        <dbReference type="Proteomes" id="UP001142175"/>
    </source>
</evidence>
<dbReference type="Proteomes" id="UP001142175">
    <property type="component" value="Unassembled WGS sequence"/>
</dbReference>
<dbReference type="EMBL" id="JANSUY010000012">
    <property type="protein sequence ID" value="MCR9016033.1"/>
    <property type="molecule type" value="Genomic_DNA"/>
</dbReference>
<dbReference type="AlphaFoldDB" id="A0A9X2P857"/>
<reference evidence="1" key="1">
    <citation type="submission" date="2022-08" db="EMBL/GenBank/DDBJ databases">
        <authorList>
            <person name="Zhang D."/>
        </authorList>
    </citation>
    <scope>NUCLEOTIDE SEQUENCE</scope>
    <source>
        <strain evidence="1">XJ19-11</strain>
    </source>
</reference>
<accession>A0A9X2P857</accession>
<organism evidence="1 2">
    <name type="scientific">Aquiflexum gelatinilyticum</name>
    <dbReference type="NCBI Taxonomy" id="2961943"/>
    <lineage>
        <taxon>Bacteria</taxon>
        <taxon>Pseudomonadati</taxon>
        <taxon>Bacteroidota</taxon>
        <taxon>Cytophagia</taxon>
        <taxon>Cytophagales</taxon>
        <taxon>Cyclobacteriaceae</taxon>
        <taxon>Aquiflexum</taxon>
    </lineage>
</organism>
<comment type="caution">
    <text evidence="1">The sequence shown here is derived from an EMBL/GenBank/DDBJ whole genome shotgun (WGS) entry which is preliminary data.</text>
</comment>
<keyword evidence="2" id="KW-1185">Reference proteome</keyword>
<sequence length="124" mass="13913">MKKLSFLILSIFFGSFSCQEKAEEPTFEVCGVKDPVKELAWLAERIASSGQSELNKYFFITVAEYNEENIFLMKNCCPFCNSVVTAYNCEGTFLGVVGPESEIDGIQLSNERVIWRPVNSSCSI</sequence>
<name>A0A9X2P857_9BACT</name>